<comment type="caution">
    <text evidence="2">The sequence shown here is derived from an EMBL/GenBank/DDBJ whole genome shotgun (WGS) entry which is preliminary data.</text>
</comment>
<dbReference type="Pfam" id="PF08240">
    <property type="entry name" value="ADH_N"/>
    <property type="match status" value="1"/>
</dbReference>
<dbReference type="CDD" id="cd08288">
    <property type="entry name" value="MDR_yhdh"/>
    <property type="match status" value="1"/>
</dbReference>
<dbReference type="InterPro" id="IPR014188">
    <property type="entry name" value="Acrylyl-CoA_reductase_AcuI"/>
</dbReference>
<dbReference type="PANTHER" id="PTHR43677">
    <property type="entry name" value="SHORT-CHAIN DEHYDROGENASE/REDUCTASE"/>
    <property type="match status" value="1"/>
</dbReference>
<gene>
    <name evidence="2" type="ORF">M8523_03940</name>
</gene>
<dbReference type="SUPFAM" id="SSF51735">
    <property type="entry name" value="NAD(P)-binding Rossmann-fold domains"/>
    <property type="match status" value="1"/>
</dbReference>
<dbReference type="Proteomes" id="UP001165667">
    <property type="component" value="Unassembled WGS sequence"/>
</dbReference>
<dbReference type="Gene3D" id="3.40.50.720">
    <property type="entry name" value="NAD(P)-binding Rossmann-like Domain"/>
    <property type="match status" value="1"/>
</dbReference>
<dbReference type="InterPro" id="IPR013154">
    <property type="entry name" value="ADH-like_N"/>
</dbReference>
<dbReference type="InterPro" id="IPR051397">
    <property type="entry name" value="Zn-ADH-like_protein"/>
</dbReference>
<proteinExistence type="predicted"/>
<dbReference type="InterPro" id="IPR013149">
    <property type="entry name" value="ADH-like_C"/>
</dbReference>
<dbReference type="PANTHER" id="PTHR43677:SF1">
    <property type="entry name" value="ACRYLYL-COA REDUCTASE ACUI-RELATED"/>
    <property type="match status" value="1"/>
</dbReference>
<dbReference type="SMART" id="SM00829">
    <property type="entry name" value="PKS_ER"/>
    <property type="match status" value="1"/>
</dbReference>
<reference evidence="2" key="1">
    <citation type="submission" date="2022-05" db="EMBL/GenBank/DDBJ databases">
        <authorList>
            <person name="Pankratov T."/>
        </authorList>
    </citation>
    <scope>NUCLEOTIDE SEQUENCE</scope>
    <source>
        <strain evidence="2">BP6-180914</strain>
    </source>
</reference>
<dbReference type="SUPFAM" id="SSF50129">
    <property type="entry name" value="GroES-like"/>
    <property type="match status" value="1"/>
</dbReference>
<evidence type="ECO:0000313" key="2">
    <source>
        <dbReference type="EMBL" id="MCW6507168.1"/>
    </source>
</evidence>
<dbReference type="InterPro" id="IPR011032">
    <property type="entry name" value="GroES-like_sf"/>
</dbReference>
<protein>
    <submittedName>
        <fullName evidence="2">Oxidoreductase</fullName>
    </submittedName>
</protein>
<dbReference type="RefSeq" id="WP_282583538.1">
    <property type="nucleotide sequence ID" value="NZ_JAMOIM010000002.1"/>
</dbReference>
<dbReference type="GO" id="GO:0043957">
    <property type="term" value="F:acryloyl-CoA reductase (NADPH) activity"/>
    <property type="evidence" value="ECO:0007669"/>
    <property type="project" value="TreeGrafter"/>
</dbReference>
<dbReference type="EMBL" id="JAMOIM010000002">
    <property type="protein sequence ID" value="MCW6507168.1"/>
    <property type="molecule type" value="Genomic_DNA"/>
</dbReference>
<sequence length="328" mass="34153">MSRFKALVIDKTGEAQSVQVRTVDRSEMMAGDTLVRVTHSTINYKDGLAITGRSPVVRRFPLVPGIDFAGVIEETTDPRYAPGDAVILNGWGVGETHWGAYAELARVPADWLIPLPTAFTPAQAMAIGTAGYTAMLAVMALERHGLTPAQGAAIVTGAAGGVGSVAVALLAKLGWRVIASTGRAEESEYLKSLGAAEILDRAALSSPGRPLGKERWTAGVDSVGSHILVNVLSQTKAEGAIAACGLAAGMDLPGTVAPFILRGVSLLGIDSVTVPRERRIAAWERLGADLSLGTLATMTTTIGFDDIVPTAHRIVEGGVRGRVVVEIG</sequence>
<dbReference type="AlphaFoldDB" id="A0AA41YUK9"/>
<evidence type="ECO:0000313" key="3">
    <source>
        <dbReference type="Proteomes" id="UP001165667"/>
    </source>
</evidence>
<evidence type="ECO:0000259" key="1">
    <source>
        <dbReference type="SMART" id="SM00829"/>
    </source>
</evidence>
<dbReference type="NCBIfam" id="TIGR02823">
    <property type="entry name" value="oxido_YhdH"/>
    <property type="match status" value="1"/>
</dbReference>
<dbReference type="Gene3D" id="3.90.180.10">
    <property type="entry name" value="Medium-chain alcohol dehydrogenases, catalytic domain"/>
    <property type="match status" value="1"/>
</dbReference>
<name>A0AA41YUK9_9HYPH</name>
<keyword evidence="3" id="KW-1185">Reference proteome</keyword>
<organism evidence="2 3">
    <name type="scientific">Lichenifustis flavocetrariae</name>
    <dbReference type="NCBI Taxonomy" id="2949735"/>
    <lineage>
        <taxon>Bacteria</taxon>
        <taxon>Pseudomonadati</taxon>
        <taxon>Pseudomonadota</taxon>
        <taxon>Alphaproteobacteria</taxon>
        <taxon>Hyphomicrobiales</taxon>
        <taxon>Lichenihabitantaceae</taxon>
        <taxon>Lichenifustis</taxon>
    </lineage>
</organism>
<dbReference type="InterPro" id="IPR036291">
    <property type="entry name" value="NAD(P)-bd_dom_sf"/>
</dbReference>
<feature type="domain" description="Enoyl reductase (ER)" evidence="1">
    <location>
        <begin position="13"/>
        <end position="325"/>
    </location>
</feature>
<dbReference type="Pfam" id="PF00107">
    <property type="entry name" value="ADH_zinc_N"/>
    <property type="match status" value="1"/>
</dbReference>
<dbReference type="InterPro" id="IPR020843">
    <property type="entry name" value="ER"/>
</dbReference>
<accession>A0AA41YUK9</accession>